<evidence type="ECO:0000313" key="2">
    <source>
        <dbReference type="Proteomes" id="UP000000585"/>
    </source>
</evidence>
<dbReference type="BioCyc" id="SPNE170187:G1FZB-1120-MONOMER"/>
<name>A0A0H2UQ45_STRPN</name>
<reference evidence="1 2" key="1">
    <citation type="journal article" date="2001" name="Science">
        <title>Complete genome sequence of a virulent isolate of Streptococcus pneumoniae.</title>
        <authorList>
            <person name="Tettelin H."/>
            <person name="Nelson K.E."/>
            <person name="Paulsen I.T."/>
            <person name="Eisen J.A."/>
            <person name="Read T.D."/>
            <person name="Peterson S."/>
            <person name="Heidelberg J."/>
            <person name="DeBoy R.T."/>
            <person name="Haft D.H."/>
            <person name="Dodson R.J."/>
            <person name="Durkin A.S."/>
            <person name="Gwinn M."/>
            <person name="Kolonay J.F."/>
            <person name="Nelson W.C."/>
            <person name="Peterson J.D."/>
            <person name="Umayam L.A."/>
            <person name="White O."/>
            <person name="Salzberg S.L."/>
            <person name="Lewis M.R."/>
            <person name="Radune D."/>
            <person name="Holtzapple E."/>
            <person name="Khouri H."/>
            <person name="Wolf A.M."/>
            <person name="Utterback T.R."/>
            <person name="Hansen C.L."/>
            <person name="McDonald L.A."/>
            <person name="Feldblyum T.V."/>
            <person name="Angiuoli S."/>
            <person name="Dickinson T."/>
            <person name="Hickey E.K."/>
            <person name="Holt I.E."/>
            <person name="Loftus B.J."/>
            <person name="Yang F."/>
            <person name="Smith H.O."/>
            <person name="Venter J.C."/>
            <person name="Dougherty B.A."/>
            <person name="Morrison D.A."/>
            <person name="Hollingshead S.K."/>
            <person name="Fraser C.M."/>
        </authorList>
    </citation>
    <scope>NUCLEOTIDE SEQUENCE [LARGE SCALE GENOMIC DNA]</scope>
    <source>
        <strain evidence="2">ATCC BAA-334 / TIGR4</strain>
    </source>
</reference>
<evidence type="ECO:0008006" key="3">
    <source>
        <dbReference type="Google" id="ProtNLM"/>
    </source>
</evidence>
<dbReference type="PaxDb" id="170187-SP_1092"/>
<dbReference type="InterPro" id="IPR027879">
    <property type="entry name" value="DUF4649"/>
</dbReference>
<dbReference type="Proteomes" id="UP000000585">
    <property type="component" value="Chromosome"/>
</dbReference>
<dbReference type="Gene3D" id="3.30.1490.390">
    <property type="match status" value="1"/>
</dbReference>
<dbReference type="eggNOG" id="ENOG5032A1T">
    <property type="taxonomic scope" value="Bacteria"/>
</dbReference>
<dbReference type="Pfam" id="PF15507">
    <property type="entry name" value="DUF4649"/>
    <property type="match status" value="1"/>
</dbReference>
<accession>A0A0H2UQ45</accession>
<dbReference type="EMBL" id="AE005672">
    <property type="protein sequence ID" value="AAK75204.1"/>
    <property type="molecule type" value="Genomic_DNA"/>
</dbReference>
<dbReference type="AlphaFoldDB" id="A0A0H2UQ45"/>
<organism evidence="1 2">
    <name type="scientific">Streptococcus pneumoniae serotype 4 (strain ATCC BAA-334 / TIGR4)</name>
    <dbReference type="NCBI Taxonomy" id="170187"/>
    <lineage>
        <taxon>Bacteria</taxon>
        <taxon>Bacillati</taxon>
        <taxon>Bacillota</taxon>
        <taxon>Bacilli</taxon>
        <taxon>Lactobacillales</taxon>
        <taxon>Streptococcaceae</taxon>
        <taxon>Streptococcus</taxon>
    </lineage>
</organism>
<proteinExistence type="predicted"/>
<protein>
    <recommendedName>
        <fullName evidence="3">DUF4649 domain-containing protein</fullName>
    </recommendedName>
</protein>
<dbReference type="EnsemblBacteria" id="AAK75204">
    <property type="protein sequence ID" value="AAK75204"/>
    <property type="gene ID" value="SP_1092"/>
</dbReference>
<evidence type="ECO:0000313" key="1">
    <source>
        <dbReference type="EMBL" id="AAK75204.1"/>
    </source>
</evidence>
<sequence length="83" mass="9764">MVSLQNRKDRAKMFELTYKDCYHVERTLKYEDHEALMLTLSGCVTLPDTLYVTSLTFRGKKVYQGLVGDLYRFLSHADFLHQN</sequence>
<keyword evidence="2" id="KW-1185">Reference proteome</keyword>
<dbReference type="KEGG" id="spn:SP_1092"/>
<gene>
    <name evidence="1" type="ordered locus">SP_1092</name>
</gene>